<dbReference type="SUPFAM" id="SSF47413">
    <property type="entry name" value="lambda repressor-like DNA-binding domains"/>
    <property type="match status" value="1"/>
</dbReference>
<comment type="caution">
    <text evidence="2">The sequence shown here is derived from an EMBL/GenBank/DDBJ whole genome shotgun (WGS) entry which is preliminary data.</text>
</comment>
<dbReference type="RefSeq" id="WP_314206615.1">
    <property type="nucleotide sequence ID" value="NZ_JAVTLL010000033.1"/>
</dbReference>
<dbReference type="InterPro" id="IPR043917">
    <property type="entry name" value="DUF5753"/>
</dbReference>
<proteinExistence type="predicted"/>
<dbReference type="SMART" id="SM00530">
    <property type="entry name" value="HTH_XRE"/>
    <property type="match status" value="1"/>
</dbReference>
<evidence type="ECO:0000313" key="3">
    <source>
        <dbReference type="Proteomes" id="UP001257948"/>
    </source>
</evidence>
<dbReference type="InterPro" id="IPR001387">
    <property type="entry name" value="Cro/C1-type_HTH"/>
</dbReference>
<reference evidence="3" key="1">
    <citation type="submission" date="2023-07" db="EMBL/GenBank/DDBJ databases">
        <title>Draft genome sequence of the endophytic actinobacterium Streptomyces justiciae WPN32, a potential antibiotic producer.</title>
        <authorList>
            <person name="Yasawong M."/>
            <person name="Pana W."/>
            <person name="Ganta P."/>
            <person name="Santapan N."/>
            <person name="Songngamsuk T."/>
            <person name="Phatcharaharikarn M."/>
            <person name="Kerdtoob S."/>
            <person name="Nantapong N."/>
        </authorList>
    </citation>
    <scope>NUCLEOTIDE SEQUENCE [LARGE SCALE GENOMIC DNA]</scope>
    <source>
        <strain evidence="3">WPN32</strain>
    </source>
</reference>
<dbReference type="PROSITE" id="PS50943">
    <property type="entry name" value="HTH_CROC1"/>
    <property type="match status" value="1"/>
</dbReference>
<dbReference type="Pfam" id="PF13560">
    <property type="entry name" value="HTH_31"/>
    <property type="match status" value="1"/>
</dbReference>
<dbReference type="InterPro" id="IPR010982">
    <property type="entry name" value="Lambda_DNA-bd_dom_sf"/>
</dbReference>
<dbReference type="Proteomes" id="UP001257948">
    <property type="component" value="Unassembled WGS sequence"/>
</dbReference>
<keyword evidence="3" id="KW-1185">Reference proteome</keyword>
<organism evidence="2 3">
    <name type="scientific">Streptomyces justiciae</name>
    <dbReference type="NCBI Taxonomy" id="2780140"/>
    <lineage>
        <taxon>Bacteria</taxon>
        <taxon>Bacillati</taxon>
        <taxon>Actinomycetota</taxon>
        <taxon>Actinomycetes</taxon>
        <taxon>Kitasatosporales</taxon>
        <taxon>Streptomycetaceae</taxon>
        <taxon>Streptomyces</taxon>
    </lineage>
</organism>
<gene>
    <name evidence="2" type="ORF">RQC66_36580</name>
</gene>
<dbReference type="CDD" id="cd00093">
    <property type="entry name" value="HTH_XRE"/>
    <property type="match status" value="1"/>
</dbReference>
<dbReference type="Gene3D" id="1.10.260.40">
    <property type="entry name" value="lambda repressor-like DNA-binding domains"/>
    <property type="match status" value="1"/>
</dbReference>
<dbReference type="Pfam" id="PF19054">
    <property type="entry name" value="DUF5753"/>
    <property type="match status" value="1"/>
</dbReference>
<dbReference type="EMBL" id="JAVTLL010000033">
    <property type="protein sequence ID" value="MDT7846246.1"/>
    <property type="molecule type" value="Genomic_DNA"/>
</dbReference>
<protein>
    <submittedName>
        <fullName evidence="2">Helix-turn-helix transcriptional regulator</fullName>
    </submittedName>
</protein>
<name>A0ABU3M420_9ACTN</name>
<sequence>MAPRSQPTARQVRLGAELRRLREAAGLKAREVAELLNSTSAQMSVVEAGLAGASEERVRRLAAVYGCTDEALIEALVAIAVDRTRGWWEQYRGVLDPVFLDTAEIEYHAAYLREVVTYYVPGLLQTADYARAVFAYTNPGHSEEDVALRVEHRMKRKAVIERDTPVPYETIVHEFALRVHVSDRRASLAQLRFILDKIDAGQAVVRVIPVEREGFAGAGASMLYIGGPVRQLDTALRDAPTGARHIDAQPQLEHLRTLFRRVQTAALDPVASRDFIHRLSKELS</sequence>
<evidence type="ECO:0000259" key="1">
    <source>
        <dbReference type="PROSITE" id="PS50943"/>
    </source>
</evidence>
<feature type="domain" description="HTH cro/C1-type" evidence="1">
    <location>
        <begin position="18"/>
        <end position="72"/>
    </location>
</feature>
<evidence type="ECO:0000313" key="2">
    <source>
        <dbReference type="EMBL" id="MDT7846246.1"/>
    </source>
</evidence>
<accession>A0ABU3M420</accession>